<dbReference type="EMBL" id="CP014168">
    <property type="protein sequence ID" value="AOH86556.1"/>
    <property type="molecule type" value="Genomic_DNA"/>
</dbReference>
<keyword evidence="1" id="KW-0812">Transmembrane</keyword>
<proteinExistence type="predicted"/>
<keyword evidence="3" id="KW-1185">Reference proteome</keyword>
<name>A0A1B3ZGJ6_9SPHN</name>
<organism evidence="2 3">
    <name type="scientific">Sphingomonas panacis</name>
    <dbReference type="NCBI Taxonomy" id="1560345"/>
    <lineage>
        <taxon>Bacteria</taxon>
        <taxon>Pseudomonadati</taxon>
        <taxon>Pseudomonadota</taxon>
        <taxon>Alphaproteobacteria</taxon>
        <taxon>Sphingomonadales</taxon>
        <taxon>Sphingomonadaceae</taxon>
        <taxon>Sphingomonas</taxon>
    </lineage>
</organism>
<dbReference type="Proteomes" id="UP000094256">
    <property type="component" value="Chromosome"/>
</dbReference>
<dbReference type="KEGG" id="span:AWL63_05640"/>
<evidence type="ECO:0000313" key="2">
    <source>
        <dbReference type="EMBL" id="AOH86556.1"/>
    </source>
</evidence>
<dbReference type="STRING" id="1560345.AWL63_05640"/>
<keyword evidence="1" id="KW-0472">Membrane</keyword>
<protein>
    <submittedName>
        <fullName evidence="2">Uncharacterized protein</fullName>
    </submittedName>
</protein>
<keyword evidence="1" id="KW-1133">Transmembrane helix</keyword>
<accession>A0A1B3ZGJ6</accession>
<reference evidence="2 3" key="1">
    <citation type="submission" date="2016-01" db="EMBL/GenBank/DDBJ databases">
        <title>Complete genome and mega plasmid sequence of Sphingomonas panacis DCY99 elicits systemic resistance in rice to Xanthomonas oryzae.</title>
        <authorList>
            <person name="Kim Y.J."/>
            <person name="Yang D.C."/>
            <person name="Sing P."/>
        </authorList>
    </citation>
    <scope>NUCLEOTIDE SEQUENCE [LARGE SCALE GENOMIC DNA]</scope>
    <source>
        <strain evidence="2 3">DCY99</strain>
    </source>
</reference>
<dbReference type="AlphaFoldDB" id="A0A1B3ZGJ6"/>
<evidence type="ECO:0000313" key="3">
    <source>
        <dbReference type="Proteomes" id="UP000094256"/>
    </source>
</evidence>
<evidence type="ECO:0000256" key="1">
    <source>
        <dbReference type="SAM" id="Phobius"/>
    </source>
</evidence>
<sequence length="119" mass="13851">MSEDLAAAVSARGALSDIRTYLRRRQRHQIVFLTAAIGLTFLMIYGFAIEMKGKPREYHRDIVYFKQWNADRTDAQIVAQQKIDGPEQTKREEDEKRLEAEKRAIFQRLGDQMNSVGLY</sequence>
<feature type="transmembrane region" description="Helical" evidence="1">
    <location>
        <begin position="30"/>
        <end position="49"/>
    </location>
</feature>
<dbReference type="OrthoDB" id="7391871at2"/>
<gene>
    <name evidence="2" type="ORF">AWL63_05640</name>
</gene>